<dbReference type="AlphaFoldDB" id="A0A1V9XS39"/>
<dbReference type="InParanoid" id="A0A1V9XS39"/>
<evidence type="ECO:0000256" key="2">
    <source>
        <dbReference type="SAM" id="MobiDB-lite"/>
    </source>
</evidence>
<proteinExistence type="inferred from homology"/>
<dbReference type="EMBL" id="MNPL01005170">
    <property type="protein sequence ID" value="OQR76202.1"/>
    <property type="molecule type" value="Genomic_DNA"/>
</dbReference>
<comment type="similarity">
    <text evidence="1">Belongs to the PCP4 family.</text>
</comment>
<dbReference type="Proteomes" id="UP000192247">
    <property type="component" value="Unassembled WGS sequence"/>
</dbReference>
<gene>
    <name evidence="3" type="ORF">BIW11_07934</name>
</gene>
<protein>
    <submittedName>
        <fullName evidence="3">Obscurin-like</fullName>
    </submittedName>
</protein>
<accession>A0A1V9XS39</accession>
<dbReference type="PANTHER" id="PTHR15359">
    <property type="entry name" value="IG-LIKE DOMAIN-CONTAINING PROTEIN"/>
    <property type="match status" value="1"/>
</dbReference>
<feature type="region of interest" description="Disordered" evidence="2">
    <location>
        <begin position="1"/>
        <end position="26"/>
    </location>
</feature>
<dbReference type="Pfam" id="PF00612">
    <property type="entry name" value="IQ"/>
    <property type="match status" value="1"/>
</dbReference>
<organism evidence="3 4">
    <name type="scientific">Tropilaelaps mercedesae</name>
    <dbReference type="NCBI Taxonomy" id="418985"/>
    <lineage>
        <taxon>Eukaryota</taxon>
        <taxon>Metazoa</taxon>
        <taxon>Ecdysozoa</taxon>
        <taxon>Arthropoda</taxon>
        <taxon>Chelicerata</taxon>
        <taxon>Arachnida</taxon>
        <taxon>Acari</taxon>
        <taxon>Parasitiformes</taxon>
        <taxon>Mesostigmata</taxon>
        <taxon>Gamasina</taxon>
        <taxon>Dermanyssoidea</taxon>
        <taxon>Laelapidae</taxon>
        <taxon>Tropilaelaps</taxon>
    </lineage>
</organism>
<reference evidence="3 4" key="1">
    <citation type="journal article" date="2017" name="Gigascience">
        <title>Draft genome of the honey bee ectoparasitic mite, Tropilaelaps mercedesae, is shaped by the parasitic life history.</title>
        <authorList>
            <person name="Dong X."/>
            <person name="Armstrong S.D."/>
            <person name="Xia D."/>
            <person name="Makepeace B.L."/>
            <person name="Darby A.C."/>
            <person name="Kadowaki T."/>
        </authorList>
    </citation>
    <scope>NUCLEOTIDE SEQUENCE [LARGE SCALE GENOMIC DNA]</scope>
    <source>
        <strain evidence="3">Wuxi-XJTLU</strain>
    </source>
</reference>
<evidence type="ECO:0000313" key="3">
    <source>
        <dbReference type="EMBL" id="OQR76202.1"/>
    </source>
</evidence>
<evidence type="ECO:0000313" key="4">
    <source>
        <dbReference type="Proteomes" id="UP000192247"/>
    </source>
</evidence>
<dbReference type="PROSITE" id="PS50096">
    <property type="entry name" value="IQ"/>
    <property type="match status" value="1"/>
</dbReference>
<feature type="region of interest" description="Disordered" evidence="2">
    <location>
        <begin position="40"/>
        <end position="68"/>
    </location>
</feature>
<evidence type="ECO:0000256" key="1">
    <source>
        <dbReference type="ARBA" id="ARBA00038017"/>
    </source>
</evidence>
<comment type="caution">
    <text evidence="3">The sequence shown here is derived from an EMBL/GenBank/DDBJ whole genome shotgun (WGS) entry which is preliminary data.</text>
</comment>
<sequence>MSSRMLDGERVESTSISEPSSGEAGVTLGEVDQVAGKIQDLQLDEGSEDSVEKAKDAGKKKEDDEDLADIDLEDPELQKAALKIQSTFKGFKVRKIVSKK</sequence>
<dbReference type="CDD" id="cd23767">
    <property type="entry name" value="IQCD"/>
    <property type="match status" value="1"/>
</dbReference>
<dbReference type="InterPro" id="IPR052142">
    <property type="entry name" value="Calmodulin_Regulator_PCP4-like"/>
</dbReference>
<name>A0A1V9XS39_9ACAR</name>
<dbReference type="InterPro" id="IPR000048">
    <property type="entry name" value="IQ_motif_EF-hand-BS"/>
</dbReference>
<keyword evidence="4" id="KW-1185">Reference proteome</keyword>
<feature type="compositionally biased region" description="Basic and acidic residues" evidence="2">
    <location>
        <begin position="50"/>
        <end position="62"/>
    </location>
</feature>
<dbReference type="PANTHER" id="PTHR15359:SF8">
    <property type="entry name" value="PROTEIN CBG01055"/>
    <property type="match status" value="1"/>
</dbReference>
<feature type="compositionally biased region" description="Basic and acidic residues" evidence="2">
    <location>
        <begin position="1"/>
        <end position="12"/>
    </location>
</feature>